<reference evidence="3 4" key="1">
    <citation type="submission" date="2020-01" db="EMBL/GenBank/DDBJ databases">
        <title>Genetics and antimicrobial susceptibilities of Nocardia species isolated from the soil; a comparison with species isolated from humans.</title>
        <authorList>
            <person name="Carrasco G."/>
            <person name="Monzon S."/>
            <person name="Sansegundo M."/>
            <person name="Garcia E."/>
            <person name="Garrido N."/>
            <person name="Medina M.J."/>
            <person name="Villalon P."/>
            <person name="Ramirez-Arocha A.C."/>
            <person name="Jimenez P."/>
            <person name="Cuesta I."/>
            <person name="Valdezate S."/>
        </authorList>
    </citation>
    <scope>NUCLEOTIDE SEQUENCE [LARGE SCALE GENOMIC DNA]</scope>
    <source>
        <strain evidence="1 3">CNM20110639</strain>
        <strain evidence="2 4">CNM20110649</strain>
    </source>
</reference>
<proteinExistence type="predicted"/>
<organism evidence="1 3">
    <name type="scientific">Nocardia cyriacigeorgica</name>
    <dbReference type="NCBI Taxonomy" id="135487"/>
    <lineage>
        <taxon>Bacteria</taxon>
        <taxon>Bacillati</taxon>
        <taxon>Actinomycetota</taxon>
        <taxon>Actinomycetes</taxon>
        <taxon>Mycobacteriales</taxon>
        <taxon>Nocardiaceae</taxon>
        <taxon>Nocardia</taxon>
    </lineage>
</organism>
<dbReference type="EMBL" id="JAAGUZ010000039">
    <property type="protein sequence ID" value="NEW45938.1"/>
    <property type="molecule type" value="Genomic_DNA"/>
</dbReference>
<keyword evidence="4" id="KW-1185">Reference proteome</keyword>
<evidence type="ECO:0000313" key="1">
    <source>
        <dbReference type="EMBL" id="NEW45938.1"/>
    </source>
</evidence>
<dbReference type="EMBL" id="JAAGUX010000010">
    <property type="protein sequence ID" value="NEW55708.1"/>
    <property type="molecule type" value="Genomic_DNA"/>
</dbReference>
<accession>A0A6P1D786</accession>
<evidence type="ECO:0000313" key="4">
    <source>
        <dbReference type="Proteomes" id="UP000470876"/>
    </source>
</evidence>
<dbReference type="AlphaFoldDB" id="A0A6P1D786"/>
<comment type="caution">
    <text evidence="1">The sequence shown here is derived from an EMBL/GenBank/DDBJ whole genome shotgun (WGS) entry which is preliminary data.</text>
</comment>
<evidence type="ECO:0000313" key="3">
    <source>
        <dbReference type="Proteomes" id="UP000468928"/>
    </source>
</evidence>
<evidence type="ECO:0008006" key="5">
    <source>
        <dbReference type="Google" id="ProtNLM"/>
    </source>
</evidence>
<dbReference type="SUPFAM" id="SSF51445">
    <property type="entry name" value="(Trans)glycosidases"/>
    <property type="match status" value="1"/>
</dbReference>
<gene>
    <name evidence="1" type="ORF">GV789_16000</name>
    <name evidence="2" type="ORF">GV794_08590</name>
</gene>
<dbReference type="InterPro" id="IPR017853">
    <property type="entry name" value="GH"/>
</dbReference>
<dbReference type="Proteomes" id="UP000468928">
    <property type="component" value="Unassembled WGS sequence"/>
</dbReference>
<evidence type="ECO:0000313" key="2">
    <source>
        <dbReference type="EMBL" id="NEW55708.1"/>
    </source>
</evidence>
<dbReference type="Proteomes" id="UP000470876">
    <property type="component" value="Unassembled WGS sequence"/>
</dbReference>
<protein>
    <recommendedName>
        <fullName evidence="5">Abortive infection protein</fullName>
    </recommendedName>
</protein>
<dbReference type="Gene3D" id="3.20.20.80">
    <property type="entry name" value="Glycosidases"/>
    <property type="match status" value="1"/>
</dbReference>
<sequence>MRARGITYDTGFTPGGRSTRPVFDSDAARRELHTIADELHCDAVRITGDDPERLTIAAQHAVDTGMEVWFSPFPCELSATQMLPYFADCATRADAVGAAVFVAGCELSLFADGFLPGTDTFARIESFTSGDPSALDTLSDANTRINRALGDIAATVRERFHGKLSYAAATWEDIDWSPFDIIGIDAYGDPAHPDYSAGVRALRQQGKPIAVTEVGCCTYRGAAEHGGMGWTVVDYDAAPQRVIGTPIRDEDEQVRYMRALFTLFEEESVDTAFWHTYASYTLPHNPDPSFDLDLASFGVCKIMPDGSLTPKNAFYALADICK</sequence>
<name>A0A6P1D786_9NOCA</name>